<feature type="chain" id="PRO_5034571231" description="Cutinase" evidence="4">
    <location>
        <begin position="19"/>
        <end position="309"/>
    </location>
</feature>
<comment type="caution">
    <text evidence="5">The sequence shown here is derived from an EMBL/GenBank/DDBJ whole genome shotgun (WGS) entry which is preliminary data.</text>
</comment>
<feature type="compositionally biased region" description="Low complexity" evidence="3">
    <location>
        <begin position="244"/>
        <end position="282"/>
    </location>
</feature>
<gene>
    <name evidence="5" type="ORF">G6O67_006332</name>
</gene>
<dbReference type="InterPro" id="IPR029058">
    <property type="entry name" value="AB_hydrolase_fold"/>
</dbReference>
<keyword evidence="2" id="KW-1015">Disulfide bond</keyword>
<keyword evidence="6" id="KW-1185">Reference proteome</keyword>
<dbReference type="SUPFAM" id="SSF53474">
    <property type="entry name" value="alpha/beta-Hydrolases"/>
    <property type="match status" value="1"/>
</dbReference>
<dbReference type="Pfam" id="PF01083">
    <property type="entry name" value="Cutinase"/>
    <property type="match status" value="1"/>
</dbReference>
<evidence type="ECO:0000256" key="4">
    <source>
        <dbReference type="SAM" id="SignalP"/>
    </source>
</evidence>
<dbReference type="InterPro" id="IPR000675">
    <property type="entry name" value="Cutinase/axe"/>
</dbReference>
<protein>
    <recommendedName>
        <fullName evidence="7">Cutinase</fullName>
    </recommendedName>
</protein>
<evidence type="ECO:0000313" key="6">
    <source>
        <dbReference type="Proteomes" id="UP000557566"/>
    </source>
</evidence>
<organism evidence="5 6">
    <name type="scientific">Ophiocordyceps sinensis</name>
    <dbReference type="NCBI Taxonomy" id="72228"/>
    <lineage>
        <taxon>Eukaryota</taxon>
        <taxon>Fungi</taxon>
        <taxon>Dikarya</taxon>
        <taxon>Ascomycota</taxon>
        <taxon>Pezizomycotina</taxon>
        <taxon>Sordariomycetes</taxon>
        <taxon>Hypocreomycetidae</taxon>
        <taxon>Hypocreales</taxon>
        <taxon>Ophiocordycipitaceae</taxon>
        <taxon>Ophiocordyceps</taxon>
    </lineage>
</organism>
<evidence type="ECO:0000256" key="2">
    <source>
        <dbReference type="ARBA" id="ARBA00023157"/>
    </source>
</evidence>
<feature type="region of interest" description="Disordered" evidence="3">
    <location>
        <begin position="230"/>
        <end position="282"/>
    </location>
</feature>
<keyword evidence="4" id="KW-0732">Signal</keyword>
<evidence type="ECO:0008006" key="7">
    <source>
        <dbReference type="Google" id="ProtNLM"/>
    </source>
</evidence>
<accession>A0A8H4PMW6</accession>
<proteinExistence type="predicted"/>
<evidence type="ECO:0000313" key="5">
    <source>
        <dbReference type="EMBL" id="KAF4506229.1"/>
    </source>
</evidence>
<feature type="signal peptide" evidence="4">
    <location>
        <begin position="1"/>
        <end position="18"/>
    </location>
</feature>
<name>A0A8H4PMW6_9HYPO</name>
<dbReference type="AlphaFoldDB" id="A0A8H4PMW6"/>
<evidence type="ECO:0000256" key="1">
    <source>
        <dbReference type="ARBA" id="ARBA00022801"/>
    </source>
</evidence>
<dbReference type="PANTHER" id="PTHR33630">
    <property type="entry name" value="CUTINASE RV1984C-RELATED-RELATED"/>
    <property type="match status" value="1"/>
</dbReference>
<dbReference type="PANTHER" id="PTHR33630:SF9">
    <property type="entry name" value="CUTINASE 4"/>
    <property type="match status" value="1"/>
</dbReference>
<dbReference type="Proteomes" id="UP000557566">
    <property type="component" value="Unassembled WGS sequence"/>
</dbReference>
<reference evidence="5 6" key="1">
    <citation type="journal article" date="2020" name="Genome Biol. Evol.">
        <title>A new high-quality draft genome assembly of the Chinese cordyceps Ophiocordyceps sinensis.</title>
        <authorList>
            <person name="Shu R."/>
            <person name="Zhang J."/>
            <person name="Meng Q."/>
            <person name="Zhang H."/>
            <person name="Zhou G."/>
            <person name="Li M."/>
            <person name="Wu P."/>
            <person name="Zhao Y."/>
            <person name="Chen C."/>
            <person name="Qin Q."/>
        </authorList>
    </citation>
    <scope>NUCLEOTIDE SEQUENCE [LARGE SCALE GENOMIC DNA]</scope>
    <source>
        <strain evidence="5 6">IOZ07</strain>
    </source>
</reference>
<dbReference type="GO" id="GO:0052689">
    <property type="term" value="F:carboxylic ester hydrolase activity"/>
    <property type="evidence" value="ECO:0007669"/>
    <property type="project" value="UniProtKB-ARBA"/>
</dbReference>
<dbReference type="OrthoDB" id="2586582at2759"/>
<dbReference type="Gene3D" id="3.40.50.1820">
    <property type="entry name" value="alpha/beta hydrolase"/>
    <property type="match status" value="1"/>
</dbReference>
<dbReference type="SMART" id="SM01110">
    <property type="entry name" value="Cutinase"/>
    <property type="match status" value="1"/>
</dbReference>
<dbReference type="EMBL" id="JAAVMX010000007">
    <property type="protein sequence ID" value="KAF4506229.1"/>
    <property type="molecule type" value="Genomic_DNA"/>
</dbReference>
<keyword evidence="1" id="KW-0378">Hydrolase</keyword>
<sequence>MRGNVALTLALMAGAVSAARNATDTCAEGLYLIVARGTSELKGPGITGPLADRVAEQIKGSTVVPLDYPATLTDPDYDESVGDGVEALQQAVQNYTQSCPDSKVAIMGYSQGAQLTTDALCGGTGAGFESHEPLSADLIKKNIVAIVLFGDPTHVIDTSYDRGTSVKNGVLKRDNATVRVCETYSDRLVSYCDAGDVFCDAGGDRKVHGSYIGRYGDDALKFIADRYGKAAKSSDGSGDRRNRTSTSTVSGSTSTAAPTASSTDSPAASGGSSAAPSAGRGTVSAASGQVSGSIYLALSLVFAAALQAL</sequence>
<evidence type="ECO:0000256" key="3">
    <source>
        <dbReference type="SAM" id="MobiDB-lite"/>
    </source>
</evidence>